<dbReference type="EMBL" id="JBHSBI010000022">
    <property type="protein sequence ID" value="MFC4012541.1"/>
    <property type="molecule type" value="Genomic_DNA"/>
</dbReference>
<dbReference type="PANTHER" id="PTHR11820">
    <property type="entry name" value="ACYLPYRUVASE"/>
    <property type="match status" value="1"/>
</dbReference>
<dbReference type="SUPFAM" id="SSF56529">
    <property type="entry name" value="FAH"/>
    <property type="match status" value="1"/>
</dbReference>
<dbReference type="InterPro" id="IPR036663">
    <property type="entry name" value="Fumarylacetoacetase_C_sf"/>
</dbReference>
<sequence length="285" mass="30880">MRLARVLTDTGPRIAVMTEAGTRATLLEATRLADLFKDDGWKHTATSAPSNGEVITDPVLLNLADETTRIFCVGHNYRRHIQEMGRPLPEHPTVFFKMSTATIGPTDDILLPASSAAMDWEVELAVVVADDLHDAPEDRCRQAIAGYTLINDVTARDWQHRTSQWFTGKNFERTTPLGPVIVTPDELPQDHTGHVDIEISCEVNGITRQRARTGDLVFPVPSLLGYLSRSVGLRPGDIVATGTPAGVGAAMNPPTFLQPGDTVRTDAAGIGACVNHCRRRPGGTS</sequence>
<feature type="domain" description="Fumarylacetoacetase-like C-terminal" evidence="2">
    <location>
        <begin position="70"/>
        <end position="276"/>
    </location>
</feature>
<accession>A0ABV8GF54</accession>
<keyword evidence="4" id="KW-1185">Reference proteome</keyword>
<dbReference type="Pfam" id="PF01557">
    <property type="entry name" value="FAA_hydrolase"/>
    <property type="match status" value="1"/>
</dbReference>
<name>A0ABV8GF54_9ACTN</name>
<dbReference type="Gene3D" id="3.90.850.10">
    <property type="entry name" value="Fumarylacetoacetase-like, C-terminal domain"/>
    <property type="match status" value="1"/>
</dbReference>
<keyword evidence="1" id="KW-0479">Metal-binding</keyword>
<protein>
    <submittedName>
        <fullName evidence="3">Fumarylacetoacetate hydrolase family protein</fullName>
    </submittedName>
</protein>
<comment type="caution">
    <text evidence="3">The sequence shown here is derived from an EMBL/GenBank/DDBJ whole genome shotgun (WGS) entry which is preliminary data.</text>
</comment>
<evidence type="ECO:0000259" key="2">
    <source>
        <dbReference type="Pfam" id="PF01557"/>
    </source>
</evidence>
<evidence type="ECO:0000313" key="3">
    <source>
        <dbReference type="EMBL" id="MFC4012541.1"/>
    </source>
</evidence>
<dbReference type="InterPro" id="IPR011234">
    <property type="entry name" value="Fumarylacetoacetase-like_C"/>
</dbReference>
<organism evidence="3 4">
    <name type="scientific">Nonomuraea purpurea</name>
    <dbReference type="NCBI Taxonomy" id="1849276"/>
    <lineage>
        <taxon>Bacteria</taxon>
        <taxon>Bacillati</taxon>
        <taxon>Actinomycetota</taxon>
        <taxon>Actinomycetes</taxon>
        <taxon>Streptosporangiales</taxon>
        <taxon>Streptosporangiaceae</taxon>
        <taxon>Nonomuraea</taxon>
    </lineage>
</organism>
<evidence type="ECO:0000313" key="4">
    <source>
        <dbReference type="Proteomes" id="UP001595851"/>
    </source>
</evidence>
<keyword evidence="3" id="KW-0378">Hydrolase</keyword>
<dbReference type="GO" id="GO:0016787">
    <property type="term" value="F:hydrolase activity"/>
    <property type="evidence" value="ECO:0007669"/>
    <property type="project" value="UniProtKB-KW"/>
</dbReference>
<dbReference type="PANTHER" id="PTHR11820:SF7">
    <property type="entry name" value="ACYLPYRUVASE FAHD1, MITOCHONDRIAL"/>
    <property type="match status" value="1"/>
</dbReference>
<gene>
    <name evidence="3" type="ORF">ACFOY2_35265</name>
</gene>
<dbReference type="Proteomes" id="UP001595851">
    <property type="component" value="Unassembled WGS sequence"/>
</dbReference>
<dbReference type="RefSeq" id="WP_379532444.1">
    <property type="nucleotide sequence ID" value="NZ_JBHSBI010000022.1"/>
</dbReference>
<reference evidence="4" key="1">
    <citation type="journal article" date="2019" name="Int. J. Syst. Evol. Microbiol.">
        <title>The Global Catalogue of Microorganisms (GCM) 10K type strain sequencing project: providing services to taxonomists for standard genome sequencing and annotation.</title>
        <authorList>
            <consortium name="The Broad Institute Genomics Platform"/>
            <consortium name="The Broad Institute Genome Sequencing Center for Infectious Disease"/>
            <person name="Wu L."/>
            <person name="Ma J."/>
        </authorList>
    </citation>
    <scope>NUCLEOTIDE SEQUENCE [LARGE SCALE GENOMIC DNA]</scope>
    <source>
        <strain evidence="4">TBRC 1276</strain>
    </source>
</reference>
<evidence type="ECO:0000256" key="1">
    <source>
        <dbReference type="ARBA" id="ARBA00022723"/>
    </source>
</evidence>
<proteinExistence type="predicted"/>